<accession>A0A6A6P9P9</accession>
<dbReference type="PANTHER" id="PTHR10869:SF242">
    <property type="entry name" value="PROLYL 4-HYDROXYLASE ALPHA SUBUNIT DOMAIN-CONTAINING PROTEIN"/>
    <property type="match status" value="1"/>
</dbReference>
<dbReference type="PANTHER" id="PTHR10869">
    <property type="entry name" value="PROLYL 4-HYDROXYLASE ALPHA SUBUNIT"/>
    <property type="match status" value="1"/>
</dbReference>
<keyword evidence="1" id="KW-0479">Metal-binding</keyword>
<dbReference type="InterPro" id="IPR045054">
    <property type="entry name" value="P4HA-like"/>
</dbReference>
<protein>
    <recommendedName>
        <fullName evidence="3">Fe2OG dioxygenase domain-containing protein</fullName>
    </recommendedName>
</protein>
<evidence type="ECO:0000313" key="5">
    <source>
        <dbReference type="Proteomes" id="UP000799766"/>
    </source>
</evidence>
<evidence type="ECO:0000259" key="3">
    <source>
        <dbReference type="PROSITE" id="PS51471"/>
    </source>
</evidence>
<evidence type="ECO:0000256" key="1">
    <source>
        <dbReference type="ARBA" id="ARBA00022723"/>
    </source>
</evidence>
<name>A0A6A6P9P9_9PEZI</name>
<keyword evidence="5" id="KW-1185">Reference proteome</keyword>
<feature type="domain" description="Fe2OG dioxygenase" evidence="3">
    <location>
        <begin position="1"/>
        <end position="121"/>
    </location>
</feature>
<dbReference type="Proteomes" id="UP000799766">
    <property type="component" value="Unassembled WGS sequence"/>
</dbReference>
<proteinExistence type="predicted"/>
<dbReference type="Pfam" id="PF13640">
    <property type="entry name" value="2OG-FeII_Oxy_3"/>
    <property type="match status" value="1"/>
</dbReference>
<dbReference type="GO" id="GO:0046872">
    <property type="term" value="F:metal ion binding"/>
    <property type="evidence" value="ECO:0007669"/>
    <property type="project" value="UniProtKB-KW"/>
</dbReference>
<sequence>MVRYQPGQKFDLHHDWYPTLQRLKDGRRFNRIASFFVYLEDDCAEGETYFPYIETGNLQRIPDERKFHVHEDGGIAFPPIAGNAVFWVNLLANGTGDMRVMHAGLPVVEGLKTAMNLWPRRYAR</sequence>
<dbReference type="GO" id="GO:0004656">
    <property type="term" value="F:procollagen-proline 4-dioxygenase activity"/>
    <property type="evidence" value="ECO:0007669"/>
    <property type="project" value="TreeGrafter"/>
</dbReference>
<organism evidence="4 5">
    <name type="scientific">Lineolata rhizophorae</name>
    <dbReference type="NCBI Taxonomy" id="578093"/>
    <lineage>
        <taxon>Eukaryota</taxon>
        <taxon>Fungi</taxon>
        <taxon>Dikarya</taxon>
        <taxon>Ascomycota</taxon>
        <taxon>Pezizomycotina</taxon>
        <taxon>Dothideomycetes</taxon>
        <taxon>Dothideomycetes incertae sedis</taxon>
        <taxon>Lineolatales</taxon>
        <taxon>Lineolataceae</taxon>
        <taxon>Lineolata</taxon>
    </lineage>
</organism>
<dbReference type="Gene3D" id="2.60.120.620">
    <property type="entry name" value="q2cbj1_9rhob like domain"/>
    <property type="match status" value="1"/>
</dbReference>
<evidence type="ECO:0000313" key="4">
    <source>
        <dbReference type="EMBL" id="KAF2460532.1"/>
    </source>
</evidence>
<dbReference type="OrthoDB" id="420380at2759"/>
<keyword evidence="2" id="KW-0408">Iron</keyword>
<gene>
    <name evidence="4" type="ORF">BDY21DRAFT_335692</name>
</gene>
<evidence type="ECO:0000256" key="2">
    <source>
        <dbReference type="ARBA" id="ARBA00023004"/>
    </source>
</evidence>
<dbReference type="EMBL" id="MU001673">
    <property type="protein sequence ID" value="KAF2460532.1"/>
    <property type="molecule type" value="Genomic_DNA"/>
</dbReference>
<dbReference type="AlphaFoldDB" id="A0A6A6P9P9"/>
<dbReference type="GO" id="GO:0005783">
    <property type="term" value="C:endoplasmic reticulum"/>
    <property type="evidence" value="ECO:0007669"/>
    <property type="project" value="TreeGrafter"/>
</dbReference>
<dbReference type="InterPro" id="IPR005123">
    <property type="entry name" value="Oxoglu/Fe-dep_dioxygenase_dom"/>
</dbReference>
<reference evidence="4" key="1">
    <citation type="journal article" date="2020" name="Stud. Mycol.">
        <title>101 Dothideomycetes genomes: a test case for predicting lifestyles and emergence of pathogens.</title>
        <authorList>
            <person name="Haridas S."/>
            <person name="Albert R."/>
            <person name="Binder M."/>
            <person name="Bloem J."/>
            <person name="Labutti K."/>
            <person name="Salamov A."/>
            <person name="Andreopoulos B."/>
            <person name="Baker S."/>
            <person name="Barry K."/>
            <person name="Bills G."/>
            <person name="Bluhm B."/>
            <person name="Cannon C."/>
            <person name="Castanera R."/>
            <person name="Culley D."/>
            <person name="Daum C."/>
            <person name="Ezra D."/>
            <person name="Gonzalez J."/>
            <person name="Henrissat B."/>
            <person name="Kuo A."/>
            <person name="Liang C."/>
            <person name="Lipzen A."/>
            <person name="Lutzoni F."/>
            <person name="Magnuson J."/>
            <person name="Mondo S."/>
            <person name="Nolan M."/>
            <person name="Ohm R."/>
            <person name="Pangilinan J."/>
            <person name="Park H.-J."/>
            <person name="Ramirez L."/>
            <person name="Alfaro M."/>
            <person name="Sun H."/>
            <person name="Tritt A."/>
            <person name="Yoshinaga Y."/>
            <person name="Zwiers L.-H."/>
            <person name="Turgeon B."/>
            <person name="Goodwin S."/>
            <person name="Spatafora J."/>
            <person name="Crous P."/>
            <person name="Grigoriev I."/>
        </authorList>
    </citation>
    <scope>NUCLEOTIDE SEQUENCE</scope>
    <source>
        <strain evidence="4">ATCC 16933</strain>
    </source>
</reference>
<dbReference type="PROSITE" id="PS51471">
    <property type="entry name" value="FE2OG_OXY"/>
    <property type="match status" value="1"/>
</dbReference>
<dbReference type="InterPro" id="IPR044862">
    <property type="entry name" value="Pro_4_hyd_alph_FE2OG_OXY"/>
</dbReference>